<dbReference type="EMBL" id="PGGS01000744">
    <property type="protein sequence ID" value="PNH01991.1"/>
    <property type="molecule type" value="Genomic_DNA"/>
</dbReference>
<accession>A0A2J7ZNZ4</accession>
<name>A0A2J7ZNZ4_9CHLO</name>
<proteinExistence type="predicted"/>
<keyword evidence="4" id="KW-1185">Reference proteome</keyword>
<dbReference type="Proteomes" id="UP000236333">
    <property type="component" value="Unassembled WGS sequence"/>
</dbReference>
<keyword evidence="3" id="KW-0067">ATP-binding</keyword>
<dbReference type="PANTHER" id="PTHR35372">
    <property type="entry name" value="ATP BINDING PROTEIN-RELATED"/>
    <property type="match status" value="1"/>
</dbReference>
<evidence type="ECO:0000259" key="2">
    <source>
        <dbReference type="SMART" id="SM00885"/>
    </source>
</evidence>
<dbReference type="Pfam" id="PF08706">
    <property type="entry name" value="D5_N"/>
    <property type="match status" value="1"/>
</dbReference>
<dbReference type="PANTHER" id="PTHR35372:SF2">
    <property type="entry name" value="SF3 HELICASE DOMAIN-CONTAINING PROTEIN"/>
    <property type="match status" value="1"/>
</dbReference>
<comment type="caution">
    <text evidence="3">The sequence shown here is derived from an EMBL/GenBank/DDBJ whole genome shotgun (WGS) entry which is preliminary data.</text>
</comment>
<dbReference type="GO" id="GO:0004386">
    <property type="term" value="F:helicase activity"/>
    <property type="evidence" value="ECO:0007669"/>
    <property type="project" value="UniProtKB-KW"/>
</dbReference>
<sequence length="491" mass="55573">MEETKKGRHYFFRRPDYCDAEGYFDGARQISGVEVDFKSVCTSGTSGLICVCPSTDKHIKTPVGLEIIHNIIDPSQSISREDPVVKLLHLLSKTRWDVRDSWMKIAMALQNGYGEAYRQTWMTLSKISPKYSDKEANKLWDSIINGAYEGAPLTLRSLEHWAAEDDPIGYSAYRAITLPSLVMDRFREGDRGLADICYFYFKDIIKRCEETYYYFDKSQLAWVKKDREGLHTIISRGLEVPLRDLENYFRSRISARMSVSEPQGEPLVASLPQPQARPNIEDLEGNIRHVNESIRYIQKYHGMSNVTKTASRLFEAPGFEQTLDSVPHLLGVQNGVIDLRTGELRQRQPADNLFAICPVIYEPSASSDMFHQVILAAMADDEEMARYLQKILGYGITGEVCEEVFPVFTGSGRNCKGVITQTLSSLLGSLYQEMEVGIITERQVSNIGAERAKLLGARIALFNELRPKEKLKTNEVQLLSGRRAISIQAPM</sequence>
<evidence type="ECO:0000313" key="4">
    <source>
        <dbReference type="Proteomes" id="UP000236333"/>
    </source>
</evidence>
<evidence type="ECO:0000256" key="1">
    <source>
        <dbReference type="ARBA" id="ARBA00022801"/>
    </source>
</evidence>
<keyword evidence="1" id="KW-0378">Hydrolase</keyword>
<evidence type="ECO:0000313" key="3">
    <source>
        <dbReference type="EMBL" id="PNH01991.1"/>
    </source>
</evidence>
<dbReference type="OrthoDB" id="2375545at2759"/>
<reference evidence="3 4" key="1">
    <citation type="journal article" date="2017" name="Mol. Biol. Evol.">
        <title>The 4-celled Tetrabaena socialis nuclear genome reveals the essential components for genetic control of cell number at the origin of multicellularity in the volvocine lineage.</title>
        <authorList>
            <person name="Featherston J."/>
            <person name="Arakaki Y."/>
            <person name="Hanschen E.R."/>
            <person name="Ferris P.J."/>
            <person name="Michod R.E."/>
            <person name="Olson B.J.S.C."/>
            <person name="Nozaki H."/>
            <person name="Durand P.M."/>
        </authorList>
    </citation>
    <scope>NUCLEOTIDE SEQUENCE [LARGE SCALE GENOMIC DNA]</scope>
    <source>
        <strain evidence="3 4">NIES-571</strain>
    </source>
</reference>
<dbReference type="GO" id="GO:0016817">
    <property type="term" value="F:hydrolase activity, acting on acid anhydrides"/>
    <property type="evidence" value="ECO:0007669"/>
    <property type="project" value="InterPro"/>
</dbReference>
<dbReference type="InterPro" id="IPR014819">
    <property type="entry name" value="PriCT_2"/>
</dbReference>
<organism evidence="3 4">
    <name type="scientific">Tetrabaena socialis</name>
    <dbReference type="NCBI Taxonomy" id="47790"/>
    <lineage>
        <taxon>Eukaryota</taxon>
        <taxon>Viridiplantae</taxon>
        <taxon>Chlorophyta</taxon>
        <taxon>core chlorophytes</taxon>
        <taxon>Chlorophyceae</taxon>
        <taxon>CS clade</taxon>
        <taxon>Chlamydomonadales</taxon>
        <taxon>Tetrabaenaceae</taxon>
        <taxon>Tetrabaena</taxon>
    </lineage>
</organism>
<dbReference type="InterPro" id="IPR014818">
    <property type="entry name" value="Phage/plasmid_primase_P4_C"/>
</dbReference>
<keyword evidence="3" id="KW-0347">Helicase</keyword>
<dbReference type="Pfam" id="PF08707">
    <property type="entry name" value="PriCT_2"/>
    <property type="match status" value="1"/>
</dbReference>
<dbReference type="InterPro" id="IPR051620">
    <property type="entry name" value="ORF904-like_C"/>
</dbReference>
<protein>
    <submittedName>
        <fullName evidence="3">Putative helicase</fullName>
    </submittedName>
</protein>
<gene>
    <name evidence="3" type="ORF">TSOC_012059</name>
</gene>
<dbReference type="AlphaFoldDB" id="A0A2J7ZNZ4"/>
<dbReference type="SMART" id="SM00885">
    <property type="entry name" value="D5_N"/>
    <property type="match status" value="1"/>
</dbReference>
<feature type="domain" description="Bacteriophage/plasmid primase P4 C-terminal" evidence="2">
    <location>
        <begin position="194"/>
        <end position="379"/>
    </location>
</feature>
<keyword evidence="3" id="KW-0547">Nucleotide-binding</keyword>